<evidence type="ECO:0000256" key="6">
    <source>
        <dbReference type="ARBA" id="ARBA00022692"/>
    </source>
</evidence>
<feature type="domain" description="Apple" evidence="17">
    <location>
        <begin position="1165"/>
        <end position="1253"/>
    </location>
</feature>
<dbReference type="InterPro" id="IPR016187">
    <property type="entry name" value="CTDL_fold"/>
</dbReference>
<evidence type="ECO:0000256" key="7">
    <source>
        <dbReference type="ARBA" id="ARBA00022734"/>
    </source>
</evidence>
<keyword evidence="10" id="KW-0333">Golgi apparatus</keyword>
<dbReference type="Pfam" id="PF12248">
    <property type="entry name" value="Methyltransf_FA"/>
    <property type="match status" value="1"/>
</dbReference>
<dbReference type="InterPro" id="IPR019257">
    <property type="entry name" value="MeTrfase_dom"/>
</dbReference>
<dbReference type="SMART" id="SM00034">
    <property type="entry name" value="CLECT"/>
    <property type="match status" value="12"/>
</dbReference>
<dbReference type="InterPro" id="IPR033989">
    <property type="entry name" value="CD209-like_CTLD"/>
</dbReference>
<dbReference type="Gene3D" id="3.40.50.150">
    <property type="entry name" value="Vaccinia Virus protein VP39"/>
    <property type="match status" value="3"/>
</dbReference>
<evidence type="ECO:0000256" key="15">
    <source>
        <dbReference type="SAM" id="Phobius"/>
    </source>
</evidence>
<feature type="domain" description="C-type lectin" evidence="16">
    <location>
        <begin position="1471"/>
        <end position="1539"/>
    </location>
</feature>
<evidence type="ECO:0000313" key="19">
    <source>
        <dbReference type="RefSeq" id="XP_002742001.2"/>
    </source>
</evidence>
<feature type="domain" description="C-type lectin" evidence="16">
    <location>
        <begin position="1276"/>
        <end position="1396"/>
    </location>
</feature>
<dbReference type="InterPro" id="IPR022041">
    <property type="entry name" value="Methyltransf_FA"/>
</dbReference>
<keyword evidence="13" id="KW-0325">Glycoprotein</keyword>
<dbReference type="Gene3D" id="3.10.100.10">
    <property type="entry name" value="Mannose-Binding Protein A, subunit A"/>
    <property type="match status" value="12"/>
</dbReference>
<keyword evidence="4" id="KW-0328">Glycosyltransferase</keyword>
<dbReference type="Pfam" id="PF10017">
    <property type="entry name" value="Methyltransf_33"/>
    <property type="match status" value="3"/>
</dbReference>
<gene>
    <name evidence="19" type="primary">LOC100372598</name>
</gene>
<evidence type="ECO:0000256" key="11">
    <source>
        <dbReference type="ARBA" id="ARBA00023136"/>
    </source>
</evidence>
<feature type="compositionally biased region" description="Polar residues" evidence="14">
    <location>
        <begin position="112"/>
        <end position="135"/>
    </location>
</feature>
<comment type="similarity">
    <text evidence="2">Belongs to the glycosyltransferase 29 family.</text>
</comment>
<evidence type="ECO:0000256" key="8">
    <source>
        <dbReference type="ARBA" id="ARBA00022968"/>
    </source>
</evidence>
<evidence type="ECO:0000313" key="18">
    <source>
        <dbReference type="Proteomes" id="UP000694865"/>
    </source>
</evidence>
<keyword evidence="9 15" id="KW-1133">Transmembrane helix</keyword>
<feature type="domain" description="C-type lectin" evidence="16">
    <location>
        <begin position="428"/>
        <end position="539"/>
    </location>
</feature>
<organism evidence="18 19">
    <name type="scientific">Saccoglossus kowalevskii</name>
    <name type="common">Acorn worm</name>
    <dbReference type="NCBI Taxonomy" id="10224"/>
    <lineage>
        <taxon>Eukaryota</taxon>
        <taxon>Metazoa</taxon>
        <taxon>Hemichordata</taxon>
        <taxon>Enteropneusta</taxon>
        <taxon>Harrimaniidae</taxon>
        <taxon>Saccoglossus</taxon>
    </lineage>
</organism>
<dbReference type="PANTHER" id="PTHR22803">
    <property type="entry name" value="MANNOSE, PHOSPHOLIPASE, LECTIN RECEPTOR RELATED"/>
    <property type="match status" value="1"/>
</dbReference>
<dbReference type="InterPro" id="IPR036861">
    <property type="entry name" value="Endochitinase-like_sf"/>
</dbReference>
<keyword evidence="3" id="KW-0147">Chitin-binding</keyword>
<name>A0ABM0H1B2_SACKO</name>
<dbReference type="SUPFAM" id="SSF57414">
    <property type="entry name" value="Hairpin loop containing domain-like"/>
    <property type="match status" value="1"/>
</dbReference>
<dbReference type="CDD" id="cd00037">
    <property type="entry name" value="CLECT"/>
    <property type="match status" value="6"/>
</dbReference>
<accession>A0ABM0H1B2</accession>
<feature type="region of interest" description="Disordered" evidence="14">
    <location>
        <begin position="112"/>
        <end position="144"/>
    </location>
</feature>
<proteinExistence type="inferred from homology"/>
<keyword evidence="7" id="KW-0430">Lectin</keyword>
<evidence type="ECO:0000256" key="12">
    <source>
        <dbReference type="ARBA" id="ARBA00023157"/>
    </source>
</evidence>
<dbReference type="CDD" id="cd01099">
    <property type="entry name" value="PAN_AP_HGF"/>
    <property type="match status" value="1"/>
</dbReference>
<evidence type="ECO:0000256" key="4">
    <source>
        <dbReference type="ARBA" id="ARBA00022676"/>
    </source>
</evidence>
<keyword evidence="6 15" id="KW-0812">Transmembrane</keyword>
<comment type="subcellular location">
    <subcellularLocation>
        <location evidence="1">Golgi apparatus membrane</location>
        <topology evidence="1">Single-pass type II membrane protein</topology>
    </subcellularLocation>
</comment>
<evidence type="ECO:0000256" key="2">
    <source>
        <dbReference type="ARBA" id="ARBA00006003"/>
    </source>
</evidence>
<evidence type="ECO:0000256" key="10">
    <source>
        <dbReference type="ARBA" id="ARBA00023034"/>
    </source>
</evidence>
<evidence type="ECO:0000256" key="3">
    <source>
        <dbReference type="ARBA" id="ARBA00022669"/>
    </source>
</evidence>
<dbReference type="SUPFAM" id="SSF56436">
    <property type="entry name" value="C-type lectin-like"/>
    <property type="match status" value="12"/>
</dbReference>
<keyword evidence="5" id="KW-0808">Transferase</keyword>
<feature type="domain" description="C-type lectin" evidence="16">
    <location>
        <begin position="698"/>
        <end position="810"/>
    </location>
</feature>
<keyword evidence="12" id="KW-1015">Disulfide bond</keyword>
<dbReference type="InterPro" id="IPR003609">
    <property type="entry name" value="Pan_app"/>
</dbReference>
<dbReference type="InterPro" id="IPR038578">
    <property type="entry name" value="GT29-like_sf"/>
</dbReference>
<dbReference type="InterPro" id="IPR016186">
    <property type="entry name" value="C-type_lectin-like/link_sf"/>
</dbReference>
<dbReference type="Pfam" id="PF00059">
    <property type="entry name" value="Lectin_C"/>
    <property type="match status" value="12"/>
</dbReference>
<dbReference type="InterPro" id="IPR001675">
    <property type="entry name" value="Glyco_trans_29"/>
</dbReference>
<feature type="domain" description="C-type lectin" evidence="16">
    <location>
        <begin position="2009"/>
        <end position="2132"/>
    </location>
</feature>
<feature type="domain" description="C-type lectin" evidence="16">
    <location>
        <begin position="1711"/>
        <end position="1833"/>
    </location>
</feature>
<sequence length="3023" mass="340431">MVGASEVGGESGMVGECGLGGENEIVGVREVGGESRISVTKQWRHRVRIAVTVKPQSSTELGKINFPVMDVLTQQGYGMQRLVYPDYNRLKAGMVGNIYEINENREDILRTSVSPSNQSSQTASVSNASTLNHNDSNNDKETSYGYNLKKTSLGMLKTNISDRIPIKKTSYVKQSPNESRIKTAKINNHIKNKGKVVKIVRKKKIVKKKIASKKTPTQNKIRYKILKYLGSGQPLTLTDSAKKIPKQATCAVVGNSGVLLGSGCGYEINSNDFVIRANIPLIENYSRDVGNKTNVVLINLTRVRDLYKYAQKKSSSPNLLENYRFLNNSVIWNAKAPSKGYISNVLQLSLDYLKSQFDLHFKIVHTYNNPAYKAVLRFMSLHKTPTSGMMTVSAALTLCQAVSVYGFYPFVIGPDVNSQRCESGWLTYADRCFYYEDANGLHTWYQAKQACEDMGAILVVIESEDINDFLHDLVEEKSWIGLHDMGNEGKFMWTDGTLLDDNAYTNWEDGQPDDWVDNGGEDCCEMKTNGKWNDRPCEETSTRDGYICQKRMDVQIKCDEDDGWASVNDKCYQYREAARSWDDAKSFCELLDAELVEVENQIVQDYITRLVDSSSSSMWIGLSDKISGETGEYTWVDGSDTSSYENWLDGEPQNNEAENCVKAAHSDSGQWSTESCTTALPYLCGKAEGSCAPGWKIFKGQCYQYNTYFPYTWTDAKHTCDAQAAHLVTIDTQSEQDYLVSEFEILRTAGVNDIWIGISDTKTDGVFAWTGGAPVSYTNWNDGQPVNTEGQEDCGTIFTAGYSGPVTWRDDGRCGSDYPYNDEPAECDPNSGYPCCSASGWCGNTDDHCLCDTCIDYTEEYEIGQWDTTNCYILQAFVCEIQVGSDVVPLDPSAETGHCDAGWDLHGDYCYLLETTQLSFHEAEDACEELDSQLSSILDSSEQSFLSARIDNYRFPMWIGLHDRNGELEWEWVDGEEYSFTNWAPGEPNDNHEGGEDCVHMEQYEHKTGGWNDRNCDDMIGYICKKDKSVFDPRCGSGYEFNPSTSTCYRYVPDWEETLTFSEAETSCKKGGGHLTSIENSEEQTYINARLYGANVAVMWIGLHDMGIEGGWEWTDGKPFAYLNWDNGQPDNWENGDEGEDCAHLRVSAGKWNDQVCTLEMGYICKNKGVLVEYYNVYHNAAMEGYDNKHVSGPVYPEECGILCLEETSFTCNSFDYDKVKLECQLSSDNQHSGGGLTYDYPDDPYDYYEVVSRPVQVVTTPLPEGSRCSNGWSSYGNQCYLVQNSAMIWDDALSVCRREGGDLVSIADINENNFVLSLLRASCDTWQSDSTDDQYDYRWSPSPIGSTRVQFEVKASNDVYIALSDDQNNEGAMYEIVIGGWDNTASAIRRCAMCTDEVHVSTPNILSSTSWRGFWITWYNGEVSVGEKGKNAFMQWKDPSPLTVNYVGYTTGWGSDGLFRFCTTDETDFFWIGLHDQVDQMTFYWSDSSPVTFTYWGTDEPNNWQGNVEDCVMMFSQEDKAGRWNDDGCSKLRPSVCKKDKEVLPPTTASSGDCASGWTSFHTSCYQFESESPQSWDSAQSRCQQSGGNLVTVNDNVEQAFLTSQLTSIVNGDMYWIGLSDTNEPGTYEWVDGQPVQYSNWDNEQPDPTTGDCVAMASGKIGAGLWSGIPCGESHAYVCEKLKPGYTPVPGDVPVTSPSDNGCSAGWTGYGNNCFREYEQLGDYDRKTWTQAEEYCKNMGGHLASFHSNEEELYVIDNIGTDNWWDGFWIGLNDQETESGFKWSDGSAVSYTRWNDGEPNDAENEDCVEMFFSTESGWNDVDCDRRRNWICKIPKDITPVTLPPPITATKSGVCHSSLDWYLYDESCYYFSDPSDSINGRQGWSDARSYCYFNGGDLVSIHSVDEQRFIHQMQQESSWIGIREYGAGNTYEWSDGTPVDYVNWAEGEPNDSNGEEQCAEMRKGDGSWNDLNCGDRLTFVCRKYVGAPLPTHDPTSPTSGNCPSGFMEYGGKCYSFNGEDAGDIIDWYGARDRCRAQDSFGGDLVTIHSQELQAFLTSNLRDIRYSMWIGLSDTIDEQRYRWTDGSPVNYYNWNSGEPNGGDQENCVEMHWGGYGGYWNDHGCSNGAGYVCQGNRDPSFPEQTQAPNPCKSGYEFYWKGCYKVLSEDYSFNDGLSACSADGTSLVSIEDIYEQAYVEMLMLQTGKEVWIGLTDQKVEGEYDWTDETPVIFTHWGDGEPSKDTGEGCVMMKQSGAWDDTTCNTKTAAVCKYWIGDRPTTPKPLGGTCPEGTEWREYANHCYKFDQIANPKNWPEASFECSTIGGYLVTIGSQDENDYIQNQLLSETRNVWIGMTRNSAGGFVWVDESAVSYSNWATGEPNDQESQEDCVEMYRSSGEWNDVDCYWTKGFVCKANKENVGEGSSEASTGLSGGAIAGIVIGIILLVLLVLVLVYVVIMQRDGRLNMPKMPSWRSSPKGGAGTVGFDNHLYSSEDPSVNISDKASNKMEASEETIRRWLLSEPKYVEHWYCFDTIGSNFFEKMTLENPHYHLYRAEKEILKKHADEIVSHLQDVSVCELGSGNSSKTTPLFSSLLKNNKSVTYIPIDVAKGIKWKPVKKLSEDGYYRSQNTLNTDEIVSHLQDVSVCELGSGNFSKTTPLFSSLLKNNKSVTYIPIDVAKDFMEHHADLLMKQFHGLEVKPFHGLYVDGLQHIKCLNQKKLILFIGSSFSNIPVHDMESFLTTVNEAMGNNDRLLIGIDIKQHEDEQVQTYSHATLSNLILNLLTRINREYGADFNMKNFRIDTKYVMSENMDTFIKRPQYIKVGCQSTCEQVVYLHFMEHHADLLKKQFHGLEVKPFHGLYVDGLQHIKCLNQKKLILFIGSSFSNIPIHDMESFLTTVNEAMGNNDRLLIGIDIKQNEDEQVQTYSHATLSNLILNLLTRINREYGADFNMKNFRIDTKYVMSNLDLKIHFKEGEVIYGHEPDSLSIKWNWEQFEDIMKKTRFSVEKKWSDDQQSFGVALMKKL</sequence>
<evidence type="ECO:0000259" key="16">
    <source>
        <dbReference type="PROSITE" id="PS50041"/>
    </source>
</evidence>
<dbReference type="PROSITE" id="PS00615">
    <property type="entry name" value="C_TYPE_LECTIN_1"/>
    <property type="match status" value="7"/>
</dbReference>
<dbReference type="CDD" id="cd10909">
    <property type="entry name" value="ChtBD1_GH18_2"/>
    <property type="match status" value="1"/>
</dbReference>
<protein>
    <submittedName>
        <fullName evidence="19">Uncharacterized protein LOC100372598</fullName>
    </submittedName>
</protein>
<feature type="domain" description="C-type lectin" evidence="16">
    <location>
        <begin position="1562"/>
        <end position="1681"/>
    </location>
</feature>
<keyword evidence="8" id="KW-0735">Signal-anchor</keyword>
<dbReference type="GeneID" id="100372598"/>
<evidence type="ECO:0000256" key="1">
    <source>
        <dbReference type="ARBA" id="ARBA00004323"/>
    </source>
</evidence>
<keyword evidence="11 15" id="KW-0472">Membrane</keyword>
<dbReference type="Pfam" id="PF00024">
    <property type="entry name" value="PAN_1"/>
    <property type="match status" value="1"/>
</dbReference>
<dbReference type="PROSITE" id="PS50041">
    <property type="entry name" value="C_TYPE_LECTIN_2"/>
    <property type="match status" value="13"/>
</dbReference>
<feature type="domain" description="C-type lectin" evidence="16">
    <location>
        <begin position="2295"/>
        <end position="2411"/>
    </location>
</feature>
<evidence type="ECO:0000256" key="9">
    <source>
        <dbReference type="ARBA" id="ARBA00022989"/>
    </source>
</evidence>
<evidence type="ECO:0000256" key="13">
    <source>
        <dbReference type="ARBA" id="ARBA00023180"/>
    </source>
</evidence>
<feature type="domain" description="C-type lectin" evidence="16">
    <location>
        <begin position="1044"/>
        <end position="1166"/>
    </location>
</feature>
<feature type="domain" description="C-type lectin" evidence="16">
    <location>
        <begin position="1864"/>
        <end position="1982"/>
    </location>
</feature>
<dbReference type="InterPro" id="IPR050111">
    <property type="entry name" value="C-type_lectin/snaclec_domain"/>
</dbReference>
<dbReference type="Gene3D" id="3.90.1480.20">
    <property type="entry name" value="Glycosyl transferase family 29"/>
    <property type="match status" value="1"/>
</dbReference>
<dbReference type="InterPro" id="IPR018378">
    <property type="entry name" value="C-type_lectin_CS"/>
</dbReference>
<evidence type="ECO:0000259" key="17">
    <source>
        <dbReference type="PROSITE" id="PS50948"/>
    </source>
</evidence>
<keyword evidence="18" id="KW-1185">Reference proteome</keyword>
<feature type="domain" description="C-type lectin" evidence="16">
    <location>
        <begin position="2156"/>
        <end position="2269"/>
    </location>
</feature>
<reference evidence="19" key="1">
    <citation type="submission" date="2025-08" db="UniProtKB">
        <authorList>
            <consortium name="RefSeq"/>
        </authorList>
    </citation>
    <scope>IDENTIFICATION</scope>
    <source>
        <tissue evidence="19">Testes</tissue>
    </source>
</reference>
<dbReference type="Proteomes" id="UP000694865">
    <property type="component" value="Unplaced"/>
</dbReference>
<dbReference type="InterPro" id="IPR001304">
    <property type="entry name" value="C-type_lectin-like"/>
</dbReference>
<evidence type="ECO:0000256" key="14">
    <source>
        <dbReference type="SAM" id="MobiDB-lite"/>
    </source>
</evidence>
<feature type="domain" description="C-type lectin" evidence="16">
    <location>
        <begin position="906"/>
        <end position="1025"/>
    </location>
</feature>
<feature type="domain" description="C-type lectin" evidence="16">
    <location>
        <begin position="567"/>
        <end position="685"/>
    </location>
</feature>
<feature type="transmembrane region" description="Helical" evidence="15">
    <location>
        <begin position="2432"/>
        <end position="2455"/>
    </location>
</feature>
<dbReference type="PROSITE" id="PS50948">
    <property type="entry name" value="PAN"/>
    <property type="match status" value="1"/>
</dbReference>
<dbReference type="Gene3D" id="3.50.4.10">
    <property type="entry name" value="Hepatocyte Growth Factor"/>
    <property type="match status" value="1"/>
</dbReference>
<dbReference type="Pfam" id="PF00777">
    <property type="entry name" value="Glyco_transf_29"/>
    <property type="match status" value="1"/>
</dbReference>
<dbReference type="InterPro" id="IPR029063">
    <property type="entry name" value="SAM-dependent_MTases_sf"/>
</dbReference>
<dbReference type="Gene3D" id="3.30.60.10">
    <property type="entry name" value="Endochitinase-like"/>
    <property type="match status" value="1"/>
</dbReference>
<dbReference type="RefSeq" id="XP_002742001.2">
    <property type="nucleotide sequence ID" value="XM_002741955.2"/>
</dbReference>
<dbReference type="CDD" id="cd03590">
    <property type="entry name" value="CLECT_DC-SIGN_like"/>
    <property type="match status" value="1"/>
</dbReference>
<evidence type="ECO:0000256" key="5">
    <source>
        <dbReference type="ARBA" id="ARBA00022679"/>
    </source>
</evidence>